<sequence>MTQIRAVHRFFPVGQGLFATGSVEHWPPQKPKRVKTHGRTKPAPVGPYRWVYDCGSSTNKRLVTNAITDLKGVCKGEKIDLLTLSHFHNDHISGVVDLLNEIGAETVMLPWAPLWHRLLIGFEQGLRADDPEMLFFVDPVQYFAQVAGDGFGQVLFVMPSDGDGPPFPAEPTAAPEDLDDSDKSSGPGEPCSPDELDLSDNHGDDGVRMLRPGLAISVLGVWEFVPYNDPDTEPSDPAGFAAKVDALRDQLLNGNDAKRKTALKALRALYEATFGRAAMNDVSLTLYGGAVGPWTGQSICDCECFYHRLIGVCGCWKEHETRGAILLTGDGNLSRPAKWDNLEGYVDARRARRTSVFQVAHHGARANWHEGLAALAAPTISVFSSDPRHSYGHPHAEVLRDFWSFRPVQVDQHSGFSLHVVLKR</sequence>
<dbReference type="Gene3D" id="3.60.15.10">
    <property type="entry name" value="Ribonuclease Z/Hydroxyacylglutathione hydrolase-like"/>
    <property type="match status" value="2"/>
</dbReference>
<dbReference type="InterPro" id="IPR036866">
    <property type="entry name" value="RibonucZ/Hydroxyglut_hydro"/>
</dbReference>
<dbReference type="RefSeq" id="WP_099913386.1">
    <property type="nucleotide sequence ID" value="NZ_AWWI01000173.1"/>
</dbReference>
<feature type="domain" description="Metallo-beta-lactamase" evidence="2">
    <location>
        <begin position="52"/>
        <end position="108"/>
    </location>
</feature>
<organism evidence="3 4">
    <name type="scientific">Puniceibacterium antarcticum</name>
    <dbReference type="NCBI Taxonomy" id="1206336"/>
    <lineage>
        <taxon>Bacteria</taxon>
        <taxon>Pseudomonadati</taxon>
        <taxon>Pseudomonadota</taxon>
        <taxon>Alphaproteobacteria</taxon>
        <taxon>Rhodobacterales</taxon>
        <taxon>Paracoccaceae</taxon>
        <taxon>Puniceibacterium</taxon>
    </lineage>
</organism>
<dbReference type="PANTHER" id="PTHR30619:SF1">
    <property type="entry name" value="RECOMBINATION PROTEIN 2"/>
    <property type="match status" value="1"/>
</dbReference>
<gene>
    <name evidence="3" type="ORF">P775_25335</name>
</gene>
<dbReference type="SUPFAM" id="SSF56281">
    <property type="entry name" value="Metallo-hydrolase/oxidoreductase"/>
    <property type="match status" value="1"/>
</dbReference>
<protein>
    <recommendedName>
        <fullName evidence="2">Metallo-beta-lactamase domain-containing protein</fullName>
    </recommendedName>
</protein>
<dbReference type="PANTHER" id="PTHR30619">
    <property type="entry name" value="DNA INTERNALIZATION/COMPETENCE PROTEIN COMEC/REC2"/>
    <property type="match status" value="1"/>
</dbReference>
<keyword evidence="4" id="KW-1185">Reference proteome</keyword>
<dbReference type="AlphaFoldDB" id="A0A2G8R409"/>
<accession>A0A2G8R409</accession>
<name>A0A2G8R409_9RHOB</name>
<evidence type="ECO:0000259" key="2">
    <source>
        <dbReference type="Pfam" id="PF00753"/>
    </source>
</evidence>
<reference evidence="3 4" key="1">
    <citation type="submission" date="2013-09" db="EMBL/GenBank/DDBJ databases">
        <title>Genome sequencing of Phaeobacter antarcticus sp. nov. SM1211.</title>
        <authorList>
            <person name="Zhang X.-Y."/>
            <person name="Liu C."/>
            <person name="Chen X.-L."/>
            <person name="Xie B.-B."/>
            <person name="Qin Q.-L."/>
            <person name="Rong J.-C."/>
            <person name="Zhang Y.-Z."/>
        </authorList>
    </citation>
    <scope>NUCLEOTIDE SEQUENCE [LARGE SCALE GENOMIC DNA]</scope>
    <source>
        <strain evidence="3 4">SM1211</strain>
    </source>
</reference>
<comment type="caution">
    <text evidence="3">The sequence shown here is derived from an EMBL/GenBank/DDBJ whole genome shotgun (WGS) entry which is preliminary data.</text>
</comment>
<dbReference type="Proteomes" id="UP000231259">
    <property type="component" value="Unassembled WGS sequence"/>
</dbReference>
<evidence type="ECO:0000256" key="1">
    <source>
        <dbReference type="SAM" id="MobiDB-lite"/>
    </source>
</evidence>
<evidence type="ECO:0000313" key="3">
    <source>
        <dbReference type="EMBL" id="PIL16286.1"/>
    </source>
</evidence>
<dbReference type="InterPro" id="IPR052159">
    <property type="entry name" value="Competence_DNA_uptake"/>
</dbReference>
<evidence type="ECO:0000313" key="4">
    <source>
        <dbReference type="Proteomes" id="UP000231259"/>
    </source>
</evidence>
<dbReference type="EMBL" id="AWWI01000173">
    <property type="protein sequence ID" value="PIL16286.1"/>
    <property type="molecule type" value="Genomic_DNA"/>
</dbReference>
<dbReference type="Pfam" id="PF00753">
    <property type="entry name" value="Lactamase_B"/>
    <property type="match status" value="1"/>
</dbReference>
<dbReference type="OrthoDB" id="9815072at2"/>
<dbReference type="InterPro" id="IPR001279">
    <property type="entry name" value="Metallo-B-lactamas"/>
</dbReference>
<proteinExistence type="predicted"/>
<feature type="region of interest" description="Disordered" evidence="1">
    <location>
        <begin position="162"/>
        <end position="204"/>
    </location>
</feature>